<feature type="non-terminal residue" evidence="2">
    <location>
        <position position="1"/>
    </location>
</feature>
<dbReference type="OrthoDB" id="4203839at2759"/>
<organism evidence="2 3">
    <name type="scientific">Fusarium albosuccineum</name>
    <dbReference type="NCBI Taxonomy" id="1237068"/>
    <lineage>
        <taxon>Eukaryota</taxon>
        <taxon>Fungi</taxon>
        <taxon>Dikarya</taxon>
        <taxon>Ascomycota</taxon>
        <taxon>Pezizomycotina</taxon>
        <taxon>Sordariomycetes</taxon>
        <taxon>Hypocreomycetidae</taxon>
        <taxon>Hypocreales</taxon>
        <taxon>Nectriaceae</taxon>
        <taxon>Fusarium</taxon>
        <taxon>Fusarium decemcellulare species complex</taxon>
    </lineage>
</organism>
<dbReference type="Proteomes" id="UP000554235">
    <property type="component" value="Unassembled WGS sequence"/>
</dbReference>
<accession>A0A8H4NK14</accession>
<evidence type="ECO:0000313" key="2">
    <source>
        <dbReference type="EMBL" id="KAF4435933.1"/>
    </source>
</evidence>
<feature type="non-terminal residue" evidence="2">
    <location>
        <position position="158"/>
    </location>
</feature>
<evidence type="ECO:0000313" key="3">
    <source>
        <dbReference type="Proteomes" id="UP000554235"/>
    </source>
</evidence>
<keyword evidence="3" id="KW-1185">Reference proteome</keyword>
<proteinExistence type="predicted"/>
<dbReference type="EMBL" id="JAADYS010004121">
    <property type="protein sequence ID" value="KAF4435933.1"/>
    <property type="molecule type" value="Genomic_DNA"/>
</dbReference>
<feature type="compositionally biased region" description="Basic and acidic residues" evidence="1">
    <location>
        <begin position="61"/>
        <end position="73"/>
    </location>
</feature>
<sequence length="158" mass="17100">SDRRLGPRWGSPAPGNSRFGPPSLNGPTNGTPFGRVPSRRGFSGGGGYPPNAPEFYPQTHSADKGLNRSDSFSRADGLGQRQDYYPSVAGSRGKYSRFRDPISPDLAGPQSTALTPRTSICSPGINVTEMAIAAWHDQIIELYTMIRNFVDHHANQPT</sequence>
<gene>
    <name evidence="2" type="ORF">FALBO_17445</name>
</gene>
<protein>
    <submittedName>
        <fullName evidence="2">Uncharacterized protein</fullName>
    </submittedName>
</protein>
<dbReference type="AlphaFoldDB" id="A0A8H4NK14"/>
<reference evidence="2 3" key="1">
    <citation type="submission" date="2020-01" db="EMBL/GenBank/DDBJ databases">
        <title>Identification and distribution of gene clusters putatively required for synthesis of sphingolipid metabolism inhibitors in phylogenetically diverse species of the filamentous fungus Fusarium.</title>
        <authorList>
            <person name="Kim H.-S."/>
            <person name="Busman M."/>
            <person name="Brown D.W."/>
            <person name="Divon H."/>
            <person name="Uhlig S."/>
            <person name="Proctor R.H."/>
        </authorList>
    </citation>
    <scope>NUCLEOTIDE SEQUENCE [LARGE SCALE GENOMIC DNA]</scope>
    <source>
        <strain evidence="2 3">NRRL 20459</strain>
    </source>
</reference>
<comment type="caution">
    <text evidence="2">The sequence shown here is derived from an EMBL/GenBank/DDBJ whole genome shotgun (WGS) entry which is preliminary data.</text>
</comment>
<feature type="region of interest" description="Disordered" evidence="1">
    <location>
        <begin position="1"/>
        <end position="115"/>
    </location>
</feature>
<evidence type="ECO:0000256" key="1">
    <source>
        <dbReference type="SAM" id="MobiDB-lite"/>
    </source>
</evidence>
<name>A0A8H4NK14_9HYPO</name>